<dbReference type="EMBL" id="BAAAHD010000026">
    <property type="protein sequence ID" value="GAA0567308.1"/>
    <property type="molecule type" value="Genomic_DNA"/>
</dbReference>
<keyword evidence="3" id="KW-1185">Reference proteome</keyword>
<evidence type="ECO:0000313" key="3">
    <source>
        <dbReference type="Proteomes" id="UP001501427"/>
    </source>
</evidence>
<protein>
    <submittedName>
        <fullName evidence="2">Uncharacterized protein</fullName>
    </submittedName>
</protein>
<feature type="region of interest" description="Disordered" evidence="1">
    <location>
        <begin position="1"/>
        <end position="46"/>
    </location>
</feature>
<evidence type="ECO:0000256" key="1">
    <source>
        <dbReference type="SAM" id="MobiDB-lite"/>
    </source>
</evidence>
<organism evidence="2 3">
    <name type="scientific">Actinomadura livida</name>
    <dbReference type="NCBI Taxonomy" id="79909"/>
    <lineage>
        <taxon>Bacteria</taxon>
        <taxon>Bacillati</taxon>
        <taxon>Actinomycetota</taxon>
        <taxon>Actinomycetes</taxon>
        <taxon>Streptosporangiales</taxon>
        <taxon>Thermomonosporaceae</taxon>
        <taxon>Actinomadura</taxon>
    </lineage>
</organism>
<reference evidence="2 3" key="1">
    <citation type="journal article" date="2019" name="Int. J. Syst. Evol. Microbiol.">
        <title>The Global Catalogue of Microorganisms (GCM) 10K type strain sequencing project: providing services to taxonomists for standard genome sequencing and annotation.</title>
        <authorList>
            <consortium name="The Broad Institute Genomics Platform"/>
            <consortium name="The Broad Institute Genome Sequencing Center for Infectious Disease"/>
            <person name="Wu L."/>
            <person name="Ma J."/>
        </authorList>
    </citation>
    <scope>NUCLEOTIDE SEQUENCE [LARGE SCALE GENOMIC DNA]</scope>
    <source>
        <strain evidence="2 3">JCM 10667</strain>
    </source>
</reference>
<sequence length="83" mass="8071">MGAETLQVHAPQPGRLRAALGGGRQSAQVGESAVGEPAVGGAGPGGGVPGAVRRLVETVSGCTGVSGGQADNTDLLEDNLSHR</sequence>
<dbReference type="Proteomes" id="UP001501427">
    <property type="component" value="Unassembled WGS sequence"/>
</dbReference>
<comment type="caution">
    <text evidence="2">The sequence shown here is derived from an EMBL/GenBank/DDBJ whole genome shotgun (WGS) entry which is preliminary data.</text>
</comment>
<feature type="region of interest" description="Disordered" evidence="1">
    <location>
        <begin position="64"/>
        <end position="83"/>
    </location>
</feature>
<accession>A0ABN1EIG5</accession>
<name>A0ABN1EIG5_9ACTN</name>
<proteinExistence type="predicted"/>
<gene>
    <name evidence="2" type="ORF">GCM10009546_32210</name>
</gene>
<evidence type="ECO:0000313" key="2">
    <source>
        <dbReference type="EMBL" id="GAA0567308.1"/>
    </source>
</evidence>